<feature type="compositionally biased region" description="Basic and acidic residues" evidence="1">
    <location>
        <begin position="65"/>
        <end position="79"/>
    </location>
</feature>
<dbReference type="Gene3D" id="2.60.40.1140">
    <property type="entry name" value="Collagen-binding surface protein Cna, B-type domain"/>
    <property type="match status" value="2"/>
</dbReference>
<keyword evidence="2" id="KW-0472">Membrane</keyword>
<gene>
    <name evidence="4" type="ordered locus">Corgl_0214</name>
</gene>
<keyword evidence="2" id="KW-0812">Transmembrane</keyword>
<dbReference type="OrthoDB" id="3193155at2"/>
<dbReference type="Pfam" id="PF17802">
    <property type="entry name" value="SpaA"/>
    <property type="match status" value="1"/>
</dbReference>
<sequence length="979" mass="103009">MRWFHKRSIGAGACETHIGLHRLAAFVIAAIIIACTALSVESVGFADPSSGGREAAVIEKGSASGEKDGGDAHDAHGDAATDTADADAHGKKEPDTADADAHDKKEPDAADADAHGKKEPDAADAGSHDKKEPDAADADSHDKKEPDAASGDKNSDGPSADDRPVLHGIKSINGERFTSDQAHGTFTVDLSVATGESGALVEDIMKVDGNSWSGDGADKGSYTFWKLSLKGTDDGTDYGTKQRGSGGNQSNTGTNISRVKKDADGEIEFIPLDKNGNPGSWTKVHGNGSDLQFVFYFLQDMPVGSNPSYVKFHVSDWFVRDFTPPGGRGSSTGRGIIVEVVDRDSAEQLAQSGTMYYYSTTSGVETLTADAVDLGKYQITGIEKFKAADQGNSRPWTSTAKEDANNPIASYTFDQMHDGTMAVKWDKDDPNHVIFTVSVSRTAQVSLEKRLTGPDSDVYQNKTFTFSAGLEVPDGNPLSTAYPAKGLADGATEVRVTKDASDPSRGEITGIAARPGVPITISGLPPETGVHFSEAGTPERDPSVFTTSFDNDVSHSTDGSATAREVDQTGDKRPQTVTTTNRVSSGQGKLTVTKKFTGLKKMTSQDRINLNESFLIESDGKAFPALLLNNCTDVTPSGGILDESADEVTYTWKLSRVATGPATLIERNYAVSSTDVAAQTRIGEGSYNLSDTVVLKNISDTPTAVLFMNEYGSGSTDLSVHKNWERTEQDEKLPVTVEVDWKGSIPGATGEVPGGLVGTYTIDAKTDWAMALQGQPTHSTVLGDITYSVTETAVGGSDPEDAGFTSTVSTDGVNAFTVTNEKTLKIGLRIKKVDEDGGSPLQGAAFTLSDEDGTPVGEETKVDSDGVAAFDDVRVGSYLISETCAPAGYQLAANPYRLNVSVDAVTVFVPDAQGHYPDTGVVVPASEDGAYRMTFSDRKAPNLPSTGLPGPAIAEAAAVTVAVAAGLHALASAFVRRQG</sequence>
<keyword evidence="5" id="KW-1185">Reference proteome</keyword>
<dbReference type="SUPFAM" id="SSF49478">
    <property type="entry name" value="Cna protein B-type domain"/>
    <property type="match status" value="1"/>
</dbReference>
<dbReference type="eggNOG" id="COG4932">
    <property type="taxonomic scope" value="Bacteria"/>
</dbReference>
<dbReference type="PROSITE" id="PS51257">
    <property type="entry name" value="PROKAR_LIPOPROTEIN"/>
    <property type="match status" value="1"/>
</dbReference>
<feature type="region of interest" description="Disordered" evidence="1">
    <location>
        <begin position="236"/>
        <end position="256"/>
    </location>
</feature>
<evidence type="ECO:0000256" key="1">
    <source>
        <dbReference type="SAM" id="MobiDB-lite"/>
    </source>
</evidence>
<protein>
    <submittedName>
        <fullName evidence="4">Cna B domain protein</fullName>
    </submittedName>
</protein>
<evidence type="ECO:0000259" key="3">
    <source>
        <dbReference type="Pfam" id="PF17802"/>
    </source>
</evidence>
<feature type="region of interest" description="Disordered" evidence="1">
    <location>
        <begin position="549"/>
        <end position="587"/>
    </location>
</feature>
<dbReference type="STRING" id="700015.Corgl_0214"/>
<evidence type="ECO:0000313" key="5">
    <source>
        <dbReference type="Proteomes" id="UP000006851"/>
    </source>
</evidence>
<evidence type="ECO:0000256" key="2">
    <source>
        <dbReference type="SAM" id="Phobius"/>
    </source>
</evidence>
<dbReference type="HOGENOM" id="CLU_345058_0_0_11"/>
<dbReference type="RefSeq" id="WP_013708084.1">
    <property type="nucleotide sequence ID" value="NC_015389.1"/>
</dbReference>
<organism evidence="4 5">
    <name type="scientific">Coriobacterium glomerans (strain ATCC 49209 / DSM 20642 / JCM 10262 / PW2)</name>
    <dbReference type="NCBI Taxonomy" id="700015"/>
    <lineage>
        <taxon>Bacteria</taxon>
        <taxon>Bacillati</taxon>
        <taxon>Actinomycetota</taxon>
        <taxon>Coriobacteriia</taxon>
        <taxon>Coriobacteriales</taxon>
        <taxon>Coriobacteriaceae</taxon>
        <taxon>Coriobacterium</taxon>
    </lineage>
</organism>
<name>F2N702_CORGP</name>
<proteinExistence type="predicted"/>
<feature type="domain" description="SpaA-like prealbumin fold" evidence="3">
    <location>
        <begin position="828"/>
        <end position="906"/>
    </location>
</feature>
<feature type="compositionally biased region" description="Basic and acidic residues" evidence="1">
    <location>
        <begin position="86"/>
        <end position="147"/>
    </location>
</feature>
<dbReference type="Gene3D" id="2.60.40.10">
    <property type="entry name" value="Immunoglobulins"/>
    <property type="match status" value="1"/>
</dbReference>
<dbReference type="InterPro" id="IPR013783">
    <property type="entry name" value="Ig-like_fold"/>
</dbReference>
<reference evidence="5" key="1">
    <citation type="journal article" date="2013" name="Stand. Genomic Sci.">
        <title>Complete genome sequence of Coriobacterium glomerans type strain (PW2(T)) from the midgut of Pyrrhocoris apterus L. (red soldier bug).</title>
        <authorList>
            <person name="Stackebrandt E."/>
            <person name="Zeytun A."/>
            <person name="Lapidus A."/>
            <person name="Nolan M."/>
            <person name="Lucas S."/>
            <person name="Hammon N."/>
            <person name="Deshpande S."/>
            <person name="Cheng J.F."/>
            <person name="Tapia R."/>
            <person name="Goodwin L.A."/>
            <person name="Pitluck S."/>
            <person name="Liolios K."/>
            <person name="Pagani I."/>
            <person name="Ivanova N."/>
            <person name="Mavromatis K."/>
            <person name="Mikhailova N."/>
            <person name="Huntemann M."/>
            <person name="Pati A."/>
            <person name="Chen A."/>
            <person name="Palaniappan K."/>
            <person name="Chang Y.J."/>
            <person name="Land M."/>
            <person name="Hauser L."/>
            <person name="Rohde M."/>
            <person name="Pukall R."/>
            <person name="Goker M."/>
            <person name="Detter J.C."/>
            <person name="Woyke T."/>
            <person name="Bristow J."/>
            <person name="Eisen J.A."/>
            <person name="Markowitz V."/>
            <person name="Hugenholtz P."/>
            <person name="Kyrpides N.C."/>
            <person name="Klenk H.P."/>
        </authorList>
    </citation>
    <scope>NUCLEOTIDE SEQUENCE</scope>
    <source>
        <strain evidence="5">ATCC 49209 / DSM 20642 / JCM 10262 / PW2</strain>
    </source>
</reference>
<feature type="compositionally biased region" description="Polar residues" evidence="1">
    <location>
        <begin position="575"/>
        <end position="587"/>
    </location>
</feature>
<accession>F2N702</accession>
<feature type="compositionally biased region" description="Basic and acidic residues" evidence="1">
    <location>
        <begin position="564"/>
        <end position="574"/>
    </location>
</feature>
<dbReference type="GO" id="GO:0005975">
    <property type="term" value="P:carbohydrate metabolic process"/>
    <property type="evidence" value="ECO:0007669"/>
    <property type="project" value="UniProtKB-ARBA"/>
</dbReference>
<feature type="transmembrane region" description="Helical" evidence="2">
    <location>
        <begin position="20"/>
        <end position="40"/>
    </location>
</feature>
<dbReference type="EMBL" id="CP002628">
    <property type="protein sequence ID" value="AEB06341.1"/>
    <property type="molecule type" value="Genomic_DNA"/>
</dbReference>
<feature type="region of interest" description="Disordered" evidence="1">
    <location>
        <begin position="45"/>
        <end position="166"/>
    </location>
</feature>
<dbReference type="Proteomes" id="UP000006851">
    <property type="component" value="Chromosome"/>
</dbReference>
<dbReference type="KEGG" id="cgo:Corgl_0214"/>
<evidence type="ECO:0000313" key="4">
    <source>
        <dbReference type="EMBL" id="AEB06341.1"/>
    </source>
</evidence>
<keyword evidence="2" id="KW-1133">Transmembrane helix</keyword>
<dbReference type="AlphaFoldDB" id="F2N702"/>
<dbReference type="InterPro" id="IPR041033">
    <property type="entry name" value="SpaA_PFL_dom_1"/>
</dbReference>
<feature type="compositionally biased region" description="Polar residues" evidence="1">
    <location>
        <begin position="549"/>
        <end position="560"/>
    </location>
</feature>